<evidence type="ECO:0000313" key="1">
    <source>
        <dbReference type="EMBL" id="AGK45391.1"/>
    </source>
</evidence>
<reference evidence="1" key="1">
    <citation type="submission" date="2012-12" db="EMBL/GenBank/DDBJ databases">
        <authorList>
            <person name="Pakala S."/>
            <person name="Fedorova N."/>
            <person name="Joardar V."/>
            <person name="Shabalina S."/>
            <person name="Hostetler J."/>
            <person name="Pakala S."/>
            <person name="Zafar N."/>
            <person name="Nierman W."/>
            <person name="Cubeta M."/>
        </authorList>
    </citation>
    <scope>NUCLEOTIDE SEQUENCE</scope>
    <source>
        <strain evidence="1">AG3 Rhs1AP</strain>
    </source>
</reference>
<dbReference type="AlphaFoldDB" id="N0A363"/>
<name>N0A363_9AGAM</name>
<organism evidence="1">
    <name type="scientific">Rhizoctonia solani</name>
    <dbReference type="NCBI Taxonomy" id="456999"/>
    <lineage>
        <taxon>Eukaryota</taxon>
        <taxon>Fungi</taxon>
        <taxon>Dikarya</taxon>
        <taxon>Basidiomycota</taxon>
        <taxon>Agaricomycotina</taxon>
        <taxon>Agaricomycetes</taxon>
        <taxon>Cantharellales</taxon>
        <taxon>Ceratobasidiaceae</taxon>
        <taxon>Rhizoctonia</taxon>
    </lineage>
</organism>
<dbReference type="EMBL" id="KC352446">
    <property type="protein sequence ID" value="AGK45391.1"/>
    <property type="molecule type" value="Genomic_DNA"/>
</dbReference>
<accession>N0A363</accession>
<proteinExistence type="predicted"/>
<gene>
    <name evidence="1" type="ORF">RSOL_m00580</name>
</gene>
<keyword evidence="1" id="KW-0496">Mitochondrion</keyword>
<geneLocation type="mitochondrion" evidence="1"/>
<dbReference type="RefSeq" id="YP_008082015.1">
    <property type="nucleotide sequence ID" value="NC_021436.1"/>
</dbReference>
<sequence length="76" mass="8661">MDLTPAAYLYGHSTSTSYEWNPVRLIIIFKRSSRCWLKIFIREINCPVQAKNFYMGNRLPGAGAAGDPDKLFFMGN</sequence>
<protein>
    <submittedName>
        <fullName evidence="1">Uncharacterized protein</fullName>
    </submittedName>
</protein>
<reference evidence="1" key="2">
    <citation type="journal article" date="2014" name="FEMS Microbiol. Lett.">
        <title>Mobile elements and mitochondrial genome expansion in the soil fungus and potato pathogen Rhizoctonia solani AG-3.</title>
        <authorList>
            <person name="Losada L."/>
            <person name="Pakala S.B."/>
            <person name="Fedorova N.D."/>
            <person name="Joardar V."/>
            <person name="Shabalina S.A."/>
            <person name="Hostetler J."/>
            <person name="Pakala S.M."/>
            <person name="Zafar N."/>
            <person name="Thomas E."/>
            <person name="Rodriguez-Carres M."/>
            <person name="Dean R."/>
            <person name="Vilgalys R."/>
            <person name="Nierman W.C."/>
            <person name="Cubeta M.A."/>
        </authorList>
    </citation>
    <scope>NUCLEOTIDE SEQUENCE</scope>
    <source>
        <strain evidence="1">AG3 Rhs1AP</strain>
    </source>
</reference>
<dbReference type="GeneID" id="16029501"/>